<evidence type="ECO:0000313" key="1">
    <source>
        <dbReference type="EMBL" id="ANU35678.1"/>
    </source>
</evidence>
<accession>A0A1C7F7L3</accession>
<dbReference type="STRING" id="45658.VSVS12_02800"/>
<dbReference type="AlphaFoldDB" id="A0A1C7F7L3"/>
<dbReference type="EMBL" id="CP016414">
    <property type="protein sequence ID" value="ANU35678.1"/>
    <property type="molecule type" value="Genomic_DNA"/>
</dbReference>
<gene>
    <name evidence="1" type="ORF">VSVS05_00545</name>
</gene>
<reference evidence="1 2" key="1">
    <citation type="submission" date="2016-07" db="EMBL/GenBank/DDBJ databases">
        <title>Genome sequencing of Vibrio scophthalmi strain VS-05, an isolated from Paralichthys olivaceus.</title>
        <authorList>
            <person name="Han H.-J."/>
        </authorList>
    </citation>
    <scope>NUCLEOTIDE SEQUENCE [LARGE SCALE GENOMIC DNA]</scope>
    <source>
        <strain evidence="1 2">VS-05</strain>
    </source>
</reference>
<evidence type="ECO:0000313" key="2">
    <source>
        <dbReference type="Proteomes" id="UP000092528"/>
    </source>
</evidence>
<name>A0A1C7F7L3_9VIBR</name>
<proteinExistence type="predicted"/>
<sequence length="61" mass="7080">MVIHQKKSECSGDVNIHCLLCSEAMQCDKYICEIYPPQMPVVELPFKLFMIDVKVDMVKFI</sequence>
<dbReference type="Proteomes" id="UP000092528">
    <property type="component" value="Chromosome 1"/>
</dbReference>
<organism evidence="1 2">
    <name type="scientific">Vibrio scophthalmi</name>
    <dbReference type="NCBI Taxonomy" id="45658"/>
    <lineage>
        <taxon>Bacteria</taxon>
        <taxon>Pseudomonadati</taxon>
        <taxon>Pseudomonadota</taxon>
        <taxon>Gammaproteobacteria</taxon>
        <taxon>Vibrionales</taxon>
        <taxon>Vibrionaceae</taxon>
        <taxon>Vibrio</taxon>
    </lineage>
</organism>
<keyword evidence="2" id="KW-1185">Reference proteome</keyword>
<protein>
    <submittedName>
        <fullName evidence="1">Uncharacterized protein</fullName>
    </submittedName>
</protein>